<dbReference type="EMBL" id="CP020814">
    <property type="protein sequence ID" value="ARK30381.1"/>
    <property type="molecule type" value="Genomic_DNA"/>
</dbReference>
<accession>A0A1X9MFT7</accession>
<proteinExistence type="predicted"/>
<dbReference type="STRING" id="199441.BkAM31D_11390"/>
<organism evidence="2 3">
    <name type="scientific">Halalkalibacter krulwichiae</name>
    <dbReference type="NCBI Taxonomy" id="199441"/>
    <lineage>
        <taxon>Bacteria</taxon>
        <taxon>Bacillati</taxon>
        <taxon>Bacillota</taxon>
        <taxon>Bacilli</taxon>
        <taxon>Bacillales</taxon>
        <taxon>Bacillaceae</taxon>
        <taxon>Halalkalibacter</taxon>
    </lineage>
</organism>
<gene>
    <name evidence="2" type="ORF">BkAM31D_11390</name>
</gene>
<dbReference type="AlphaFoldDB" id="A0A1X9MFT7"/>
<dbReference type="KEGG" id="bkw:BkAM31D_11390"/>
<protein>
    <submittedName>
        <fullName evidence="2">Uncharacterized protein</fullName>
    </submittedName>
</protein>
<evidence type="ECO:0000313" key="2">
    <source>
        <dbReference type="EMBL" id="ARK30381.1"/>
    </source>
</evidence>
<reference evidence="2 3" key="1">
    <citation type="submission" date="2017-04" db="EMBL/GenBank/DDBJ databases">
        <title>Bacillus krulwichiae AM31D Genome sequencing and assembly.</title>
        <authorList>
            <person name="Krulwich T.A."/>
            <person name="Anastor L."/>
            <person name="Ehrlich R."/>
            <person name="Ehrlich G.D."/>
            <person name="Janto B."/>
        </authorList>
    </citation>
    <scope>NUCLEOTIDE SEQUENCE [LARGE SCALE GENOMIC DNA]</scope>
    <source>
        <strain evidence="2 3">AM31D</strain>
    </source>
</reference>
<evidence type="ECO:0000256" key="1">
    <source>
        <dbReference type="SAM" id="Coils"/>
    </source>
</evidence>
<keyword evidence="1" id="KW-0175">Coiled coil</keyword>
<evidence type="ECO:0000313" key="3">
    <source>
        <dbReference type="Proteomes" id="UP000193006"/>
    </source>
</evidence>
<dbReference type="Proteomes" id="UP000193006">
    <property type="component" value="Chromosome"/>
</dbReference>
<feature type="coiled-coil region" evidence="1">
    <location>
        <begin position="70"/>
        <end position="97"/>
    </location>
</feature>
<sequence length="162" mass="19278">MKRDINKLISTIGTTSEDYLNKKIKNWLTDPKTIKNTSKAINLHSVQIKTLRDYIELLAVQLNIPTKDDVANVAKLAIQIEEKIDLLEERLFRLTNEIDRKEPTYKFKSNALERNVDQLYSYNESNKTELDKREMRRYIYKKLLTNNDELYEILDKVVNRRK</sequence>
<name>A0A1X9MFT7_9BACI</name>
<keyword evidence="3" id="KW-1185">Reference proteome</keyword>